<organism evidence="6 7">
    <name type="scientific">Zingiber officinale</name>
    <name type="common">Ginger</name>
    <name type="synonym">Amomum zingiber</name>
    <dbReference type="NCBI Taxonomy" id="94328"/>
    <lineage>
        <taxon>Eukaryota</taxon>
        <taxon>Viridiplantae</taxon>
        <taxon>Streptophyta</taxon>
        <taxon>Embryophyta</taxon>
        <taxon>Tracheophyta</taxon>
        <taxon>Spermatophyta</taxon>
        <taxon>Magnoliopsida</taxon>
        <taxon>Liliopsida</taxon>
        <taxon>Zingiberales</taxon>
        <taxon>Zingiberaceae</taxon>
        <taxon>Zingiber</taxon>
    </lineage>
</organism>
<feature type="chain" id="PRO_5035175803" evidence="5">
    <location>
        <begin position="32"/>
        <end position="81"/>
    </location>
</feature>
<keyword evidence="5" id="KW-0732">Signal</keyword>
<dbReference type="PANTHER" id="PTHR34359:SF5">
    <property type="entry name" value="CLAVATA3_ESR (CLE)-RELATED PROTEIN 9"/>
    <property type="match status" value="1"/>
</dbReference>
<dbReference type="PANTHER" id="PTHR34359">
    <property type="entry name" value="CLAVATA3/ESR (CLE)-RELATED PROTEIN 10"/>
    <property type="match status" value="1"/>
</dbReference>
<feature type="region of interest" description="Disordered" evidence="4">
    <location>
        <begin position="42"/>
        <end position="68"/>
    </location>
</feature>
<keyword evidence="3" id="KW-0221">Differentiation</keyword>
<evidence type="ECO:0000256" key="5">
    <source>
        <dbReference type="SAM" id="SignalP"/>
    </source>
</evidence>
<protein>
    <submittedName>
        <fullName evidence="6">Uncharacterized protein</fullName>
    </submittedName>
</protein>
<reference evidence="6 7" key="1">
    <citation type="submission" date="2020-08" db="EMBL/GenBank/DDBJ databases">
        <title>Plant Genome Project.</title>
        <authorList>
            <person name="Zhang R.-G."/>
        </authorList>
    </citation>
    <scope>NUCLEOTIDE SEQUENCE [LARGE SCALE GENOMIC DNA]</scope>
    <source>
        <tissue evidence="6">Rhizome</tissue>
    </source>
</reference>
<dbReference type="Proteomes" id="UP000734854">
    <property type="component" value="Unassembled WGS sequence"/>
</dbReference>
<evidence type="ECO:0000313" key="7">
    <source>
        <dbReference type="Proteomes" id="UP000734854"/>
    </source>
</evidence>
<comment type="caution">
    <text evidence="6">The sequence shown here is derived from an EMBL/GenBank/DDBJ whole genome shotgun (WGS) entry which is preliminary data.</text>
</comment>
<evidence type="ECO:0000313" key="6">
    <source>
        <dbReference type="EMBL" id="KAG6480556.1"/>
    </source>
</evidence>
<gene>
    <name evidence="6" type="ORF">ZIOFF_057140</name>
</gene>
<name>A0A8J5KBK3_ZINOF</name>
<dbReference type="EMBL" id="JACMSC010000016">
    <property type="protein sequence ID" value="KAG6480556.1"/>
    <property type="molecule type" value="Genomic_DNA"/>
</dbReference>
<feature type="signal peptide" evidence="5">
    <location>
        <begin position="1"/>
        <end position="31"/>
    </location>
</feature>
<accession>A0A8J5KBK3</accession>
<dbReference type="AlphaFoldDB" id="A0A8J5KBK3"/>
<dbReference type="InterPro" id="IPR039618">
    <property type="entry name" value="CLE9-13"/>
</dbReference>
<evidence type="ECO:0000256" key="3">
    <source>
        <dbReference type="ARBA" id="ARBA00022782"/>
    </source>
</evidence>
<sequence>MKLSHFPTSLAALLTAALILSPPAWIRLSEASLLHLRGRSSHRASRPAAFHPPPPPPPEEEEIDPRYGVEKRLVPTGIGYT</sequence>
<evidence type="ECO:0000256" key="1">
    <source>
        <dbReference type="ARBA" id="ARBA00005416"/>
    </source>
</evidence>
<dbReference type="GO" id="GO:0030154">
    <property type="term" value="P:cell differentiation"/>
    <property type="evidence" value="ECO:0007669"/>
    <property type="project" value="UniProtKB-KW"/>
</dbReference>
<keyword evidence="7" id="KW-1185">Reference proteome</keyword>
<evidence type="ECO:0000256" key="4">
    <source>
        <dbReference type="SAM" id="MobiDB-lite"/>
    </source>
</evidence>
<proteinExistence type="inferred from homology"/>
<comment type="similarity">
    <text evidence="1">Belongs to the CLV3/ESR signal peptide family.</text>
</comment>
<evidence type="ECO:0000256" key="2">
    <source>
        <dbReference type="ARBA" id="ARBA00022473"/>
    </source>
</evidence>
<keyword evidence="2" id="KW-0217">Developmental protein</keyword>